<protein>
    <recommendedName>
        <fullName evidence="1">Rhodanese domain-containing protein</fullName>
    </recommendedName>
</protein>
<dbReference type="InterPro" id="IPR001763">
    <property type="entry name" value="Rhodanese-like_dom"/>
</dbReference>
<name>A0A645JLU9_9ZZZZ</name>
<dbReference type="AlphaFoldDB" id="A0A645JLU9"/>
<comment type="caution">
    <text evidence="2">The sequence shown here is derived from an EMBL/GenBank/DDBJ whole genome shotgun (WGS) entry which is preliminary data.</text>
</comment>
<feature type="domain" description="Rhodanese" evidence="1">
    <location>
        <begin position="12"/>
        <end position="58"/>
    </location>
</feature>
<dbReference type="Gene3D" id="3.40.250.10">
    <property type="entry name" value="Rhodanese-like domain"/>
    <property type="match status" value="1"/>
</dbReference>
<evidence type="ECO:0000313" key="2">
    <source>
        <dbReference type="EMBL" id="MPN61294.1"/>
    </source>
</evidence>
<reference evidence="2" key="1">
    <citation type="submission" date="2019-08" db="EMBL/GenBank/DDBJ databases">
        <authorList>
            <person name="Kucharzyk K."/>
            <person name="Murdoch R.W."/>
            <person name="Higgins S."/>
            <person name="Loffler F."/>
        </authorList>
    </citation>
    <scope>NUCLEOTIDE SEQUENCE</scope>
</reference>
<gene>
    <name evidence="2" type="ORF">SDC9_209029</name>
</gene>
<dbReference type="InterPro" id="IPR036873">
    <property type="entry name" value="Rhodanese-like_dom_sf"/>
</dbReference>
<proteinExistence type="predicted"/>
<accession>A0A645JLU9</accession>
<organism evidence="2">
    <name type="scientific">bioreactor metagenome</name>
    <dbReference type="NCBI Taxonomy" id="1076179"/>
    <lineage>
        <taxon>unclassified sequences</taxon>
        <taxon>metagenomes</taxon>
        <taxon>ecological metagenomes</taxon>
    </lineage>
</organism>
<dbReference type="SUPFAM" id="SSF52821">
    <property type="entry name" value="Rhodanese/Cell cycle control phosphatase"/>
    <property type="match status" value="1"/>
</dbReference>
<dbReference type="CDD" id="cd00158">
    <property type="entry name" value="RHOD"/>
    <property type="match status" value="1"/>
</dbReference>
<sequence>MYEILREPDEYLNKDKEYHIICRSGRKSSFTCNELMLKGFKVINVSGGTIDYRGKLEKE</sequence>
<evidence type="ECO:0000259" key="1">
    <source>
        <dbReference type="PROSITE" id="PS50206"/>
    </source>
</evidence>
<dbReference type="EMBL" id="VSSQ01137705">
    <property type="protein sequence ID" value="MPN61294.1"/>
    <property type="molecule type" value="Genomic_DNA"/>
</dbReference>
<dbReference type="PROSITE" id="PS50206">
    <property type="entry name" value="RHODANESE_3"/>
    <property type="match status" value="1"/>
</dbReference>